<protein>
    <recommendedName>
        <fullName evidence="4">YtxH domain-containing protein</fullName>
    </recommendedName>
</protein>
<evidence type="ECO:0008006" key="4">
    <source>
        <dbReference type="Google" id="ProtNLM"/>
    </source>
</evidence>
<dbReference type="RefSeq" id="WP_344879382.1">
    <property type="nucleotide sequence ID" value="NZ_BAABCJ010000001.1"/>
</dbReference>
<keyword evidence="3" id="KW-1185">Reference proteome</keyword>
<organism evidence="2 3">
    <name type="scientific">Zhihengliuella alba</name>
    <dbReference type="NCBI Taxonomy" id="547018"/>
    <lineage>
        <taxon>Bacteria</taxon>
        <taxon>Bacillati</taxon>
        <taxon>Actinomycetota</taxon>
        <taxon>Actinomycetes</taxon>
        <taxon>Micrococcales</taxon>
        <taxon>Micrococcaceae</taxon>
        <taxon>Zhihengliuella</taxon>
    </lineage>
</organism>
<proteinExistence type="predicted"/>
<dbReference type="Proteomes" id="UP001501536">
    <property type="component" value="Unassembled WGS sequence"/>
</dbReference>
<reference evidence="3" key="1">
    <citation type="journal article" date="2019" name="Int. J. Syst. Evol. Microbiol.">
        <title>The Global Catalogue of Microorganisms (GCM) 10K type strain sequencing project: providing services to taxonomists for standard genome sequencing and annotation.</title>
        <authorList>
            <consortium name="The Broad Institute Genomics Platform"/>
            <consortium name="The Broad Institute Genome Sequencing Center for Infectious Disease"/>
            <person name="Wu L."/>
            <person name="Ma J."/>
        </authorList>
    </citation>
    <scope>NUCLEOTIDE SEQUENCE [LARGE SCALE GENOMIC DNA]</scope>
    <source>
        <strain evidence="3">JCM 16961</strain>
    </source>
</reference>
<feature type="region of interest" description="Disordered" evidence="1">
    <location>
        <begin position="60"/>
        <end position="83"/>
    </location>
</feature>
<evidence type="ECO:0000313" key="3">
    <source>
        <dbReference type="Proteomes" id="UP001501536"/>
    </source>
</evidence>
<evidence type="ECO:0000313" key="2">
    <source>
        <dbReference type="EMBL" id="GAA3694916.1"/>
    </source>
</evidence>
<evidence type="ECO:0000256" key="1">
    <source>
        <dbReference type="SAM" id="MobiDB-lite"/>
    </source>
</evidence>
<gene>
    <name evidence="2" type="ORF">GCM10022377_04670</name>
</gene>
<accession>A0ABP7CVN5</accession>
<dbReference type="EMBL" id="BAABCJ010000001">
    <property type="protein sequence ID" value="GAA3694916.1"/>
    <property type="molecule type" value="Genomic_DNA"/>
</dbReference>
<sequence length="83" mass="9065">MKKIFWVGIGIAVGSLAYHKLSQAREQATTAEGWNRTLGRIGDSVADTLDAFREGMSSKETELRDALGLDQPQRGRHAGGQNH</sequence>
<comment type="caution">
    <text evidence="2">The sequence shown here is derived from an EMBL/GenBank/DDBJ whole genome shotgun (WGS) entry which is preliminary data.</text>
</comment>
<name>A0ABP7CVN5_9MICC</name>